<feature type="domain" description="SET" evidence="1">
    <location>
        <begin position="132"/>
        <end position="273"/>
    </location>
</feature>
<dbReference type="InterPro" id="IPR011990">
    <property type="entry name" value="TPR-like_helical_dom_sf"/>
</dbReference>
<organism evidence="2 3">
    <name type="scientific">Friedmanniomyces endolithicus</name>
    <dbReference type="NCBI Taxonomy" id="329885"/>
    <lineage>
        <taxon>Eukaryota</taxon>
        <taxon>Fungi</taxon>
        <taxon>Dikarya</taxon>
        <taxon>Ascomycota</taxon>
        <taxon>Pezizomycotina</taxon>
        <taxon>Dothideomycetes</taxon>
        <taxon>Dothideomycetidae</taxon>
        <taxon>Mycosphaerellales</taxon>
        <taxon>Teratosphaeriaceae</taxon>
        <taxon>Friedmanniomyces</taxon>
    </lineage>
</organism>
<evidence type="ECO:0000259" key="1">
    <source>
        <dbReference type="PROSITE" id="PS50280"/>
    </source>
</evidence>
<gene>
    <name evidence="2" type="ORF">LTR91_022174</name>
</gene>
<dbReference type="PANTHER" id="PTHR47332">
    <property type="entry name" value="SET DOMAIN-CONTAINING PROTEIN 5"/>
    <property type="match status" value="1"/>
</dbReference>
<dbReference type="Proteomes" id="UP001175353">
    <property type="component" value="Unassembled WGS sequence"/>
</dbReference>
<name>A0AAN6JZL0_9PEZI</name>
<reference evidence="2" key="1">
    <citation type="submission" date="2023-06" db="EMBL/GenBank/DDBJ databases">
        <title>Black Yeasts Isolated from many extreme environments.</title>
        <authorList>
            <person name="Coleine C."/>
            <person name="Stajich J.E."/>
            <person name="Selbmann L."/>
        </authorList>
    </citation>
    <scope>NUCLEOTIDE SEQUENCE</scope>
    <source>
        <strain evidence="2">CCFEE 5200</strain>
    </source>
</reference>
<dbReference type="PANTHER" id="PTHR47332:SF4">
    <property type="entry name" value="SET DOMAIN-CONTAINING PROTEIN 5"/>
    <property type="match status" value="1"/>
</dbReference>
<evidence type="ECO:0000313" key="2">
    <source>
        <dbReference type="EMBL" id="KAK0956839.1"/>
    </source>
</evidence>
<dbReference type="AlphaFoldDB" id="A0AAN6JZL0"/>
<protein>
    <recommendedName>
        <fullName evidence="1">SET domain-containing protein</fullName>
    </recommendedName>
</protein>
<dbReference type="CDD" id="cd20071">
    <property type="entry name" value="SET_SMYD"/>
    <property type="match status" value="1"/>
</dbReference>
<dbReference type="Gene3D" id="2.170.270.10">
    <property type="entry name" value="SET domain"/>
    <property type="match status" value="1"/>
</dbReference>
<evidence type="ECO:0000313" key="3">
    <source>
        <dbReference type="Proteomes" id="UP001175353"/>
    </source>
</evidence>
<dbReference type="InterPro" id="IPR053185">
    <property type="entry name" value="SET_domain_protein"/>
</dbReference>
<proteinExistence type="predicted"/>
<comment type="caution">
    <text evidence="2">The sequence shown here is derived from an EMBL/GenBank/DDBJ whole genome shotgun (WGS) entry which is preliminary data.</text>
</comment>
<dbReference type="EMBL" id="JAUJLE010000423">
    <property type="protein sequence ID" value="KAK0956839.1"/>
    <property type="molecule type" value="Genomic_DNA"/>
</dbReference>
<keyword evidence="3" id="KW-1185">Reference proteome</keyword>
<accession>A0AAN6JZL0</accession>
<dbReference type="SUPFAM" id="SSF82199">
    <property type="entry name" value="SET domain"/>
    <property type="match status" value="1"/>
</dbReference>
<sequence>MLFVSANEVEHMHTKRPTIHLLRDLTTICEVHDSNTRHSNFSYVDEHDYAWFGQAFQPKLTLDAVKVSQALESLPDAKAYPLALGGLIVVADKTVPSSTTLTLHHATSDEDEVPMSVAEFVPVTNPIEELDSPLYEIRSLPGNGRGLVARFDISQGSRILVETPLLVAHNMPSESLEPTLAAKLKLLSRGKQRQFLSLHNNFPGRYPFSGTVKTNPLPCGPESDIGGVYATASLINHSCLPNAHNNWNPDDGRETIHAIQSISSGEEITICYSKGGPSTDRRSGLKQAFGFDCDCSTCSLPPVELQASDARRLRIQQLDNAVGDPVRMMHNPIASIADCKSLLNLLEMEHGRSGSALFARLYYDAFQISIAHGDQARAAVFAKRAYEERVLCEGEDSPSTRKMKDLMRTPTNHSSFAAYSSCWKSKRDAMPKGVNSVAYDRWLWRDTE</sequence>
<dbReference type="SMART" id="SM00317">
    <property type="entry name" value="SET"/>
    <property type="match status" value="1"/>
</dbReference>
<dbReference type="InterPro" id="IPR001214">
    <property type="entry name" value="SET_dom"/>
</dbReference>
<dbReference type="Pfam" id="PF00856">
    <property type="entry name" value="SET"/>
    <property type="match status" value="1"/>
</dbReference>
<dbReference type="InterPro" id="IPR046341">
    <property type="entry name" value="SET_dom_sf"/>
</dbReference>
<dbReference type="PROSITE" id="PS50280">
    <property type="entry name" value="SET"/>
    <property type="match status" value="1"/>
</dbReference>
<dbReference type="Gene3D" id="1.25.40.10">
    <property type="entry name" value="Tetratricopeptide repeat domain"/>
    <property type="match status" value="1"/>
</dbReference>